<feature type="active site" evidence="15">
    <location>
        <position position="1216"/>
    </location>
</feature>
<feature type="compositionally biased region" description="Basic and acidic residues" evidence="17">
    <location>
        <begin position="948"/>
        <end position="959"/>
    </location>
</feature>
<feature type="domain" description="Thiamine pyrophosphate enzyme N-terminal TPP-binding" evidence="22">
    <location>
        <begin position="371"/>
        <end position="486"/>
    </location>
</feature>
<dbReference type="Gene3D" id="3.40.50.970">
    <property type="match status" value="2"/>
</dbReference>
<protein>
    <recommendedName>
        <fullName evidence="10">NADP-dependent glyceraldehyde-3-phosphate dehydrogenase</fullName>
        <ecNumber evidence="9">1.2.1.9</ecNumber>
    </recommendedName>
    <alternativeName>
        <fullName evidence="11">Glyceraldehyde-3-phosphate dehydrogenase [NADP(+)]</fullName>
    </alternativeName>
    <alternativeName>
        <fullName evidence="12">Non-phosphorylating glyceraldehyde 3-phosphate dehydrogenase</fullName>
    </alternativeName>
    <alternativeName>
        <fullName evidence="13">Triosephosphate dehydrogenase</fullName>
    </alternativeName>
</protein>
<dbReference type="InterPro" id="IPR000425">
    <property type="entry name" value="MIP"/>
</dbReference>
<dbReference type="InterPro" id="IPR023271">
    <property type="entry name" value="Aquaporin-like"/>
</dbReference>
<feature type="region of interest" description="Disordered" evidence="17">
    <location>
        <begin position="932"/>
        <end position="962"/>
    </location>
</feature>
<dbReference type="InterPro" id="IPR029035">
    <property type="entry name" value="DHS-like_NAD/FAD-binding_dom"/>
</dbReference>
<evidence type="ECO:0000256" key="1">
    <source>
        <dbReference type="ARBA" id="ARBA00004141"/>
    </source>
</evidence>
<dbReference type="SUPFAM" id="SSF81338">
    <property type="entry name" value="Aquaporin-like"/>
    <property type="match status" value="1"/>
</dbReference>
<dbReference type="SUPFAM" id="SSF52518">
    <property type="entry name" value="Thiamin diphosphate-binding fold (THDP-binding)"/>
    <property type="match status" value="2"/>
</dbReference>
<dbReference type="EC" id="1.2.1.9" evidence="9"/>
<evidence type="ECO:0000256" key="5">
    <source>
        <dbReference type="ARBA" id="ARBA00022989"/>
    </source>
</evidence>
<dbReference type="Gene3D" id="3.40.605.10">
    <property type="entry name" value="Aldehyde Dehydrogenase, Chain A, domain 1"/>
    <property type="match status" value="1"/>
</dbReference>
<feature type="transmembrane region" description="Helical" evidence="18">
    <location>
        <begin position="274"/>
        <end position="296"/>
    </location>
</feature>
<keyword evidence="7" id="KW-0786">Thiamine pyrophosphate</keyword>
<keyword evidence="4 18" id="KW-0812">Transmembrane</keyword>
<dbReference type="Pfam" id="PF00230">
    <property type="entry name" value="MIP"/>
    <property type="match status" value="1"/>
</dbReference>
<dbReference type="PROSITE" id="PS00187">
    <property type="entry name" value="TPP_ENZYMES"/>
    <property type="match status" value="1"/>
</dbReference>
<gene>
    <name evidence="23" type="ORF">WJX75_006877</name>
</gene>
<feature type="transmembrane region" description="Helical" evidence="18">
    <location>
        <begin position="321"/>
        <end position="342"/>
    </location>
</feature>
<evidence type="ECO:0000256" key="13">
    <source>
        <dbReference type="ARBA" id="ARBA00043052"/>
    </source>
</evidence>
<evidence type="ECO:0000256" key="6">
    <source>
        <dbReference type="ARBA" id="ARBA00023002"/>
    </source>
</evidence>
<evidence type="ECO:0000256" key="17">
    <source>
        <dbReference type="SAM" id="MobiDB-lite"/>
    </source>
</evidence>
<dbReference type="Gene3D" id="3.40.309.10">
    <property type="entry name" value="Aldehyde Dehydrogenase, Chain A, domain 2"/>
    <property type="match status" value="1"/>
</dbReference>
<evidence type="ECO:0000313" key="23">
    <source>
        <dbReference type="EMBL" id="KAK9902809.1"/>
    </source>
</evidence>
<evidence type="ECO:0000256" key="11">
    <source>
        <dbReference type="ARBA" id="ARBA00042470"/>
    </source>
</evidence>
<evidence type="ECO:0000256" key="4">
    <source>
        <dbReference type="ARBA" id="ARBA00022692"/>
    </source>
</evidence>
<evidence type="ECO:0000256" key="18">
    <source>
        <dbReference type="SAM" id="Phobius"/>
    </source>
</evidence>
<dbReference type="InterPro" id="IPR016161">
    <property type="entry name" value="Ald_DH/histidinol_DH"/>
</dbReference>
<dbReference type="InterPro" id="IPR015590">
    <property type="entry name" value="Aldehyde_DH_dom"/>
</dbReference>
<reference evidence="23 24" key="1">
    <citation type="journal article" date="2024" name="Nat. Commun.">
        <title>Phylogenomics reveals the evolutionary origins of lichenization in chlorophyte algae.</title>
        <authorList>
            <person name="Puginier C."/>
            <person name="Libourel C."/>
            <person name="Otte J."/>
            <person name="Skaloud P."/>
            <person name="Haon M."/>
            <person name="Grisel S."/>
            <person name="Petersen M."/>
            <person name="Berrin J.G."/>
            <person name="Delaux P.M."/>
            <person name="Dal Grande F."/>
            <person name="Keller J."/>
        </authorList>
    </citation>
    <scope>NUCLEOTIDE SEQUENCE [LARGE SCALE GENOMIC DNA]</scope>
    <source>
        <strain evidence="23 24">SAG 216-7</strain>
    </source>
</reference>
<comment type="subcellular location">
    <subcellularLocation>
        <location evidence="1">Membrane</location>
        <topology evidence="1">Multi-pass membrane protein</topology>
    </subcellularLocation>
</comment>
<evidence type="ECO:0000256" key="8">
    <source>
        <dbReference type="ARBA" id="ARBA00023136"/>
    </source>
</evidence>
<dbReference type="PANTHER" id="PTHR42991:SF1">
    <property type="entry name" value="ALDEHYDE DEHYDROGENASE"/>
    <property type="match status" value="1"/>
</dbReference>
<comment type="caution">
    <text evidence="23">The sequence shown here is derived from an EMBL/GenBank/DDBJ whole genome shotgun (WGS) entry which is preliminary data.</text>
</comment>
<evidence type="ECO:0000259" key="20">
    <source>
        <dbReference type="Pfam" id="PF00205"/>
    </source>
</evidence>
<organism evidence="23 24">
    <name type="scientific">Coccomyxa subellipsoidea</name>
    <dbReference type="NCBI Taxonomy" id="248742"/>
    <lineage>
        <taxon>Eukaryota</taxon>
        <taxon>Viridiplantae</taxon>
        <taxon>Chlorophyta</taxon>
        <taxon>core chlorophytes</taxon>
        <taxon>Trebouxiophyceae</taxon>
        <taxon>Trebouxiophyceae incertae sedis</taxon>
        <taxon>Coccomyxaceae</taxon>
        <taxon>Coccomyxa</taxon>
    </lineage>
</organism>
<dbReference type="InterPro" id="IPR012000">
    <property type="entry name" value="Thiamin_PyroP_enz_cen_dom"/>
</dbReference>
<dbReference type="Gene3D" id="1.20.1080.10">
    <property type="entry name" value="Glycerol uptake facilitator protein"/>
    <property type="match status" value="1"/>
</dbReference>
<comment type="catalytic activity">
    <reaction evidence="14">
        <text>D-glyceraldehyde 3-phosphate + NADP(+) + H2O = (2R)-3-phosphoglycerate + NADPH + 2 H(+)</text>
        <dbReference type="Rhea" id="RHEA:14669"/>
        <dbReference type="ChEBI" id="CHEBI:15377"/>
        <dbReference type="ChEBI" id="CHEBI:15378"/>
        <dbReference type="ChEBI" id="CHEBI:57783"/>
        <dbReference type="ChEBI" id="CHEBI:58272"/>
        <dbReference type="ChEBI" id="CHEBI:58349"/>
        <dbReference type="ChEBI" id="CHEBI:59776"/>
        <dbReference type="EC" id="1.2.1.9"/>
    </reaction>
</comment>
<dbReference type="InterPro" id="IPR016162">
    <property type="entry name" value="Ald_DH_N"/>
</dbReference>
<dbReference type="PANTHER" id="PTHR42991">
    <property type="entry name" value="ALDEHYDE DEHYDROGENASE"/>
    <property type="match status" value="1"/>
</dbReference>
<dbReference type="Pfam" id="PF02776">
    <property type="entry name" value="TPP_enzyme_N"/>
    <property type="match status" value="1"/>
</dbReference>
<sequence length="1448" mass="157627">MGLWVIGEVSTADFFALSAAELGGAMVGALLVWIHHLPHFKTMPEPPGIGIHDPLLRSRDDLPRNALSISSYDTRPHAAASKGLLDTLRDVRYYLLQPSKVQEPYHASLVEHALGHEAFAGPEGYLRRRSVQVCDMHERLKAYDMGPDYGTAVAPAEVPHLKRSVSETSPDRIAIAITPDTQNGAAPPKPSAAQMSPKDLHRARLDAVYKAAVIADQNAKLSVFATRPAIRSPVFNWIVEFLAMLVLFVGAKLIDGRGASLTGELAVLWGPMRAFYIGLFVVVLLLGTAGPTGNAINPARDFGPRLMHWLLPIAGKGSSEWGYAWIPVTANFAGGAVGGLLFKKINEIYIVSPIISVLPRMATVLGKRKTMKTSDLFVAALENEGVEYIFALPGEENIDLVESLRTSKIKLVTVRHEQAGGFMAATVGRLTGKTGVALSTLGPGATNFSTAVAYSQLGAFPALFITGQKPILKSKQGAFQIVDIVSLLKPITKYSKQIADGSLVPAAVREAFRRAEEERPGAAHIELPEDIAHHEVPAEDAVVYHVDRVRRPIAEGKAITRAVDMIKAAKHPLLVIGAGANRKMTSNMLRQLVDSTGLPFCDTQMGKGVIDSRNPRYMGTAAISDGDFIHICISHADLIIMVGHDTVEKPPFFMHAQDPRHVIHINYFSAVVDPVYFPHLEVVGDIGNAVWQIKECLKDWTPTWDLRYFCYVKQQMAQHMAKGADDRSIPMSPPGVVSLVRQSVPEDTILCLDNGLYKVWFARQYPAYKPNTLLLDNALATMGAGVPSAIGAKMVKPDHAVIAVVGDGGFMMNSQELITAVEQKLHVIVLLLNDSAYGMIKWKAEGVGFAPYGLDLTNPDFVKYAEAYGARGYRITKEGQFEGIMAHCLSIQGVHLIELPIDYSVTDELQVSALKKQLAEILKEPEEYLKEADAAKKEQKDAPSTAPESKEQAEAKDTSGAEEAALEEAKAFPFYLANEPVYANEELQVTDKYTNKVAYKVAVANPADIDRAIGAAEAAAPAMAALGSYQRKEVLEHCVAAFKDRFEELAMSLCIEAGKPIKDSRGEVQRLIDTFQIAAEEATRMYGEYAPMDLSERTKGFQSVTRRFPIGPCSFVSPFNFPLNLAAHKIAPALAVGCPFVMKPASRTPIGALIIAEVLSSAPHLPKGAFSVLPCSRDGADLFTTDPRFKLLSFTGSPSVGWDMKARAGKKPVVLELGGNAAALVEDFRGDDELDAIVGKITFGAFYQSGQSCISLQRLMVRQDHYDAVKAKLIPAVQKLKSGDPKSEEVFVGPLISEKEAKRIEEWIQEAVSRGARVLVGGKRHGAVVEATVLENVPSDCHVACDEVFGPMMLLDRYATFKDAVARVNDSKYGLQAGVFTHDMDKAWYAFEHMEVGGVVWNHVPSIRVDAQPYGGVKDSGLGREGLRWAMKDMTEERVLMMAGPGQL</sequence>
<comment type="similarity">
    <text evidence="2">Belongs to the TPP enzyme family.</text>
</comment>
<evidence type="ECO:0000259" key="21">
    <source>
        <dbReference type="Pfam" id="PF02775"/>
    </source>
</evidence>
<name>A0ABR2YD44_9CHLO</name>
<feature type="compositionally biased region" description="Basic and acidic residues" evidence="17">
    <location>
        <begin position="932"/>
        <end position="941"/>
    </location>
</feature>
<dbReference type="Pfam" id="PF00171">
    <property type="entry name" value="Aldedh"/>
    <property type="match status" value="1"/>
</dbReference>
<dbReference type="InterPro" id="IPR051020">
    <property type="entry name" value="ALDH-related_metabolic_enz"/>
</dbReference>
<feature type="domain" description="Aldehyde dehydrogenase" evidence="19">
    <location>
        <begin position="985"/>
        <end position="1438"/>
    </location>
</feature>
<keyword evidence="24" id="KW-1185">Reference proteome</keyword>
<evidence type="ECO:0000256" key="15">
    <source>
        <dbReference type="PROSITE-ProRule" id="PRU10007"/>
    </source>
</evidence>
<keyword evidence="8 18" id="KW-0472">Membrane</keyword>
<dbReference type="Proteomes" id="UP001491310">
    <property type="component" value="Unassembled WGS sequence"/>
</dbReference>
<dbReference type="InterPro" id="IPR011766">
    <property type="entry name" value="TPP_enzyme_TPP-bd"/>
</dbReference>
<evidence type="ECO:0000256" key="3">
    <source>
        <dbReference type="ARBA" id="ARBA00009986"/>
    </source>
</evidence>
<evidence type="ECO:0000259" key="22">
    <source>
        <dbReference type="Pfam" id="PF02776"/>
    </source>
</evidence>
<proteinExistence type="inferred from homology"/>
<dbReference type="InterPro" id="IPR029510">
    <property type="entry name" value="Ald_DH_CS_GLU"/>
</dbReference>
<comment type="similarity">
    <text evidence="3 16">Belongs to the aldehyde dehydrogenase family.</text>
</comment>
<evidence type="ECO:0000256" key="10">
    <source>
        <dbReference type="ARBA" id="ARBA00040853"/>
    </source>
</evidence>
<evidence type="ECO:0000256" key="14">
    <source>
        <dbReference type="ARBA" id="ARBA00049186"/>
    </source>
</evidence>
<evidence type="ECO:0000313" key="24">
    <source>
        <dbReference type="Proteomes" id="UP001491310"/>
    </source>
</evidence>
<dbReference type="InterPro" id="IPR000399">
    <property type="entry name" value="TPP-bd_CS"/>
</dbReference>
<evidence type="ECO:0000259" key="19">
    <source>
        <dbReference type="Pfam" id="PF00171"/>
    </source>
</evidence>
<keyword evidence="6 16" id="KW-0560">Oxidoreductase</keyword>
<dbReference type="CDD" id="cd07147">
    <property type="entry name" value="ALDH_F21_RNP123"/>
    <property type="match status" value="1"/>
</dbReference>
<dbReference type="CDD" id="cd07035">
    <property type="entry name" value="TPP_PYR_POX_like"/>
    <property type="match status" value="1"/>
</dbReference>
<dbReference type="EMBL" id="JALJOT010000015">
    <property type="protein sequence ID" value="KAK9902809.1"/>
    <property type="molecule type" value="Genomic_DNA"/>
</dbReference>
<feature type="transmembrane region" description="Helical" evidence="18">
    <location>
        <begin position="234"/>
        <end position="254"/>
    </location>
</feature>
<dbReference type="Gene3D" id="3.40.50.1220">
    <property type="entry name" value="TPP-binding domain"/>
    <property type="match status" value="1"/>
</dbReference>
<dbReference type="InterPro" id="IPR029061">
    <property type="entry name" value="THDP-binding"/>
</dbReference>
<accession>A0ABR2YD44</accession>
<evidence type="ECO:0000256" key="12">
    <source>
        <dbReference type="ARBA" id="ARBA00042646"/>
    </source>
</evidence>
<feature type="domain" description="Thiamine pyrophosphate enzyme central" evidence="20">
    <location>
        <begin position="559"/>
        <end position="692"/>
    </location>
</feature>
<keyword evidence="5 18" id="KW-1133">Transmembrane helix</keyword>
<evidence type="ECO:0000256" key="16">
    <source>
        <dbReference type="RuleBase" id="RU003345"/>
    </source>
</evidence>
<evidence type="ECO:0000256" key="9">
    <source>
        <dbReference type="ARBA" id="ARBA00038980"/>
    </source>
</evidence>
<dbReference type="NCBIfam" id="NF006187">
    <property type="entry name" value="PRK08322.1"/>
    <property type="match status" value="1"/>
</dbReference>
<dbReference type="PROSITE" id="PS00687">
    <property type="entry name" value="ALDEHYDE_DEHYDR_GLU"/>
    <property type="match status" value="1"/>
</dbReference>
<feature type="domain" description="Thiamine pyrophosphate enzyme TPP-binding" evidence="21">
    <location>
        <begin position="753"/>
        <end position="898"/>
    </location>
</feature>
<dbReference type="Pfam" id="PF02775">
    <property type="entry name" value="TPP_enzyme_C"/>
    <property type="match status" value="1"/>
</dbReference>
<evidence type="ECO:0000256" key="2">
    <source>
        <dbReference type="ARBA" id="ARBA00007812"/>
    </source>
</evidence>
<evidence type="ECO:0000256" key="7">
    <source>
        <dbReference type="ARBA" id="ARBA00023052"/>
    </source>
</evidence>
<dbReference type="SUPFAM" id="SSF52467">
    <property type="entry name" value="DHS-like NAD/FAD-binding domain"/>
    <property type="match status" value="1"/>
</dbReference>
<dbReference type="InterPro" id="IPR012001">
    <property type="entry name" value="Thiamin_PyroP_enz_TPP-bd_dom"/>
</dbReference>
<dbReference type="SUPFAM" id="SSF53720">
    <property type="entry name" value="ALDH-like"/>
    <property type="match status" value="1"/>
</dbReference>
<dbReference type="Pfam" id="PF00205">
    <property type="entry name" value="TPP_enzyme_M"/>
    <property type="match status" value="1"/>
</dbReference>
<feature type="transmembrane region" description="Helical" evidence="18">
    <location>
        <begin position="14"/>
        <end position="34"/>
    </location>
</feature>
<dbReference type="InterPro" id="IPR016163">
    <property type="entry name" value="Ald_DH_C"/>
</dbReference>